<dbReference type="GO" id="GO:0005634">
    <property type="term" value="C:nucleus"/>
    <property type="evidence" value="ECO:0007669"/>
    <property type="project" value="UniProtKB-SubCell"/>
</dbReference>
<dbReference type="PROSITE" id="PS51032">
    <property type="entry name" value="AP2_ERF"/>
    <property type="match status" value="1"/>
</dbReference>
<sequence length="780" mass="85210">MAATTMTLSTPAMKLARAATVLGGGRITMRKSVAKASSSSGSPWYGSDRVLYLGPLSGDPPSYLTGEFPGDYGWDTAGLSADPETFAKNRELEVIHCRWAMLGALGCVFPELLARNGVKFGEAVWFKAGSQIFSEGGLDYLGNPSLVHAQSILAIWACQVVLMGAVEGYRVAGGPLGEIVDPLYPGGSFDPLGLAEDPEAFAELKVKEIKNGRLAMFSMFGFFVQAIVTGKGPLENLADHLADPVNNNAWAFATNFVPGNSAKSEMPPFQSGQSVGWSNTLPNYCVVSWPIQQLWYTTSHSFRRSPMAPPGTVSSPNPGGSSSSKGVGGGTEPRFTGVRKLASGRYSAVFYHSVNKKSATVRVGTYDTAEQAAGARAAAKIAMASAPSRPPPTPPPPRLPWISTTSSSRIDSPSLKAALAMALVHHKRLPAPAGAAAATSAAASPKSPPLVRWKRKAKDRKREILRLREELKLLQDGARREELEPPVASCRCHFFDGCGSLPPPGGGEHWVDEVLRRRFLRLARWMEKRRRPDRSLPVSGSLEFNREDEIQQLSLSIDFLVELSDGIFGKKEAGSSFATFSHQAVDFILAALRNILISKREKELVEEIIDGLVARLMKRMCTIPENTGTSDSGSVECSDAQFSVQHLFRKLGNEEFIGQRIILAVSQKISNVSERLLLVDPFDGSFPDMHDNMFIMIQLIEFLISDCMKNWLCCEQFDKKIFEEWARSILKTRKDLEVLENINGLYVVYIERVVGRLAREVAPAAHQGKLDLEVFSKLLC</sequence>
<dbReference type="OrthoDB" id="1913471at2759"/>
<dbReference type="Proteomes" id="UP000008810">
    <property type="component" value="Chromosome 3"/>
</dbReference>
<evidence type="ECO:0000256" key="9">
    <source>
        <dbReference type="ARBA" id="ARBA00022723"/>
    </source>
</evidence>
<keyword evidence="21" id="KW-0604">Photosystem II</keyword>
<evidence type="ECO:0000256" key="13">
    <source>
        <dbReference type="ARBA" id="ARBA00022989"/>
    </source>
</evidence>
<feature type="compositionally biased region" description="Low complexity" evidence="22">
    <location>
        <begin position="435"/>
        <end position="445"/>
    </location>
</feature>
<dbReference type="InterPro" id="IPR016177">
    <property type="entry name" value="DNA-bd_dom_sf"/>
</dbReference>
<keyword evidence="17" id="KW-0238">DNA-binding</keyword>
<dbReference type="GO" id="GO:0007059">
    <property type="term" value="P:chromosome segregation"/>
    <property type="evidence" value="ECO:0000318"/>
    <property type="project" value="GO_Central"/>
</dbReference>
<evidence type="ECO:0000256" key="22">
    <source>
        <dbReference type="SAM" id="MobiDB-lite"/>
    </source>
</evidence>
<evidence type="ECO:0000256" key="4">
    <source>
        <dbReference type="ARBA" id="ARBA00022494"/>
    </source>
</evidence>
<dbReference type="InterPro" id="IPR001471">
    <property type="entry name" value="AP2/ERF_dom"/>
</dbReference>
<keyword evidence="26" id="KW-1185">Reference proteome</keyword>
<dbReference type="EnsemblPlants" id="PNT68562">
    <property type="protein sequence ID" value="PNT68562"/>
    <property type="gene ID" value="BRADI_3g42627v3"/>
</dbReference>
<keyword evidence="20" id="KW-0539">Nucleus</keyword>
<dbReference type="GO" id="GO:0046872">
    <property type="term" value="F:metal ion binding"/>
    <property type="evidence" value="ECO:0007669"/>
    <property type="project" value="UniProtKB-KW"/>
</dbReference>
<dbReference type="InterPro" id="IPR037500">
    <property type="entry name" value="Msp1"/>
</dbReference>
<dbReference type="Pfam" id="PF00504">
    <property type="entry name" value="Chloroa_b-bind"/>
    <property type="match status" value="1"/>
</dbReference>
<dbReference type="FunFam" id="1.10.3460.10:FF:000001">
    <property type="entry name" value="Chlorophyll a-b binding protein, chloroplastic"/>
    <property type="match status" value="1"/>
</dbReference>
<evidence type="ECO:0000256" key="5">
    <source>
        <dbReference type="ARBA" id="ARBA00022528"/>
    </source>
</evidence>
<keyword evidence="10" id="KW-0603">Photosystem I</keyword>
<reference evidence="24" key="2">
    <citation type="submission" date="2017-06" db="EMBL/GenBank/DDBJ databases">
        <title>WGS assembly of Brachypodium distachyon.</title>
        <authorList>
            <consortium name="The International Brachypodium Initiative"/>
            <person name="Lucas S."/>
            <person name="Harmon-Smith M."/>
            <person name="Lail K."/>
            <person name="Tice H."/>
            <person name="Grimwood J."/>
            <person name="Bruce D."/>
            <person name="Barry K."/>
            <person name="Shu S."/>
            <person name="Lindquist E."/>
            <person name="Wang M."/>
            <person name="Pitluck S."/>
            <person name="Vogel J.P."/>
            <person name="Garvin D.F."/>
            <person name="Mockler T.C."/>
            <person name="Schmutz J."/>
            <person name="Rokhsar D."/>
            <person name="Bevan M.W."/>
        </authorList>
    </citation>
    <scope>NUCLEOTIDE SEQUENCE</scope>
    <source>
        <strain evidence="24">Bd21</strain>
    </source>
</reference>
<dbReference type="Gene3D" id="1.10.3460.10">
    <property type="entry name" value="Chlorophyll a/b binding protein domain"/>
    <property type="match status" value="1"/>
</dbReference>
<dbReference type="SUPFAM" id="SSF54171">
    <property type="entry name" value="DNA-binding domain"/>
    <property type="match status" value="1"/>
</dbReference>
<evidence type="ECO:0000256" key="2">
    <source>
        <dbReference type="ARBA" id="ARBA00004454"/>
    </source>
</evidence>
<dbReference type="GO" id="GO:0016168">
    <property type="term" value="F:chlorophyll binding"/>
    <property type="evidence" value="ECO:0007669"/>
    <property type="project" value="UniProtKB-KW"/>
</dbReference>
<keyword evidence="12" id="KW-0809">Transit peptide</keyword>
<keyword evidence="8" id="KW-0812">Transmembrane</keyword>
<keyword evidence="6" id="KW-0602">Photosynthesis</keyword>
<evidence type="ECO:0000256" key="11">
    <source>
        <dbReference type="ARBA" id="ARBA00022842"/>
    </source>
</evidence>
<dbReference type="InParanoid" id="A0A2K2D2Q6"/>
<evidence type="ECO:0000256" key="3">
    <source>
        <dbReference type="ARBA" id="ARBA00007259"/>
    </source>
</evidence>
<evidence type="ECO:0000313" key="26">
    <source>
        <dbReference type="Proteomes" id="UP000008810"/>
    </source>
</evidence>
<keyword evidence="9" id="KW-0479">Metal-binding</keyword>
<dbReference type="GO" id="GO:0009522">
    <property type="term" value="C:photosystem I"/>
    <property type="evidence" value="ECO:0007669"/>
    <property type="project" value="UniProtKB-KW"/>
</dbReference>
<dbReference type="SUPFAM" id="SSF103511">
    <property type="entry name" value="Chlorophyll a-b binding protein"/>
    <property type="match status" value="1"/>
</dbReference>
<evidence type="ECO:0000256" key="20">
    <source>
        <dbReference type="ARBA" id="ARBA00023242"/>
    </source>
</evidence>
<reference evidence="24 25" key="1">
    <citation type="journal article" date="2010" name="Nature">
        <title>Genome sequencing and analysis of the model grass Brachypodium distachyon.</title>
        <authorList>
            <consortium name="International Brachypodium Initiative"/>
        </authorList>
    </citation>
    <scope>NUCLEOTIDE SEQUENCE [LARGE SCALE GENOMIC DNA]</scope>
    <source>
        <strain evidence="24 25">Bd21</strain>
    </source>
</reference>
<reference evidence="25" key="3">
    <citation type="submission" date="2018-08" db="UniProtKB">
        <authorList>
            <consortium name="EnsemblPlants"/>
        </authorList>
    </citation>
    <scope>IDENTIFICATION</scope>
    <source>
        <strain evidence="25">cv. Bd21</strain>
    </source>
</reference>
<keyword evidence="14" id="KW-0157">Chromophore</keyword>
<keyword evidence="5" id="KW-0150">Chloroplast</keyword>
<dbReference type="GO" id="GO:0009535">
    <property type="term" value="C:chloroplast thylakoid membrane"/>
    <property type="evidence" value="ECO:0007669"/>
    <property type="project" value="UniProtKB-SubCell"/>
</dbReference>
<dbReference type="GO" id="GO:0009523">
    <property type="term" value="C:photosystem II"/>
    <property type="evidence" value="ECO:0007669"/>
    <property type="project" value="UniProtKB-KW"/>
</dbReference>
<dbReference type="InterPro" id="IPR036955">
    <property type="entry name" value="AP2/ERF_dom_sf"/>
</dbReference>
<dbReference type="EMBL" id="CM000882">
    <property type="protein sequence ID" value="PNT68561.1"/>
    <property type="molecule type" value="Genomic_DNA"/>
</dbReference>
<keyword evidence="4" id="KW-0148">Chlorophyll</keyword>
<keyword evidence="11" id="KW-0460">Magnesium</keyword>
<organism evidence="24">
    <name type="scientific">Brachypodium distachyon</name>
    <name type="common">Purple false brome</name>
    <name type="synonym">Trachynia distachya</name>
    <dbReference type="NCBI Taxonomy" id="15368"/>
    <lineage>
        <taxon>Eukaryota</taxon>
        <taxon>Viridiplantae</taxon>
        <taxon>Streptophyta</taxon>
        <taxon>Embryophyta</taxon>
        <taxon>Tracheophyta</taxon>
        <taxon>Spermatophyta</taxon>
        <taxon>Magnoliopsida</taxon>
        <taxon>Liliopsida</taxon>
        <taxon>Poales</taxon>
        <taxon>Poaceae</taxon>
        <taxon>BOP clade</taxon>
        <taxon>Pooideae</taxon>
        <taxon>Stipodae</taxon>
        <taxon>Brachypodieae</taxon>
        <taxon>Brachypodium</taxon>
    </lineage>
</organism>
<evidence type="ECO:0000259" key="23">
    <source>
        <dbReference type="PROSITE" id="PS51032"/>
    </source>
</evidence>
<feature type="region of interest" description="Disordered" evidence="22">
    <location>
        <begin position="435"/>
        <end position="455"/>
    </location>
</feature>
<dbReference type="PANTHER" id="PTHR35768:SF1">
    <property type="entry name" value="PROTEIN MULTIPOLAR SPINDLE 1"/>
    <property type="match status" value="1"/>
</dbReference>
<evidence type="ECO:0000256" key="19">
    <source>
        <dbReference type="ARBA" id="ARBA00023163"/>
    </source>
</evidence>
<protein>
    <recommendedName>
        <fullName evidence="23">AP2/ERF domain-containing protein</fullName>
    </recommendedName>
</protein>
<dbReference type="PANTHER" id="PTHR35768">
    <property type="entry name" value="PROTEIN MULTIPOLAR SPINDLE 1"/>
    <property type="match status" value="1"/>
</dbReference>
<dbReference type="STRING" id="15368.A0A2K2D2Q6"/>
<dbReference type="AlphaFoldDB" id="A0A2K2D2Q6"/>
<gene>
    <name evidence="24" type="ORF">BRADI_3g42627v3</name>
</gene>
<dbReference type="InterPro" id="IPR022796">
    <property type="entry name" value="Chloroa_b-bind"/>
</dbReference>
<keyword evidence="13" id="KW-1133">Transmembrane helix</keyword>
<evidence type="ECO:0000256" key="6">
    <source>
        <dbReference type="ARBA" id="ARBA00022531"/>
    </source>
</evidence>
<evidence type="ECO:0000256" key="1">
    <source>
        <dbReference type="ARBA" id="ARBA00004123"/>
    </source>
</evidence>
<evidence type="ECO:0000256" key="17">
    <source>
        <dbReference type="ARBA" id="ARBA00023125"/>
    </source>
</evidence>
<feature type="region of interest" description="Disordered" evidence="22">
    <location>
        <begin position="305"/>
        <end position="336"/>
    </location>
</feature>
<proteinExistence type="inferred from homology"/>
<evidence type="ECO:0000256" key="18">
    <source>
        <dbReference type="ARBA" id="ARBA00023136"/>
    </source>
</evidence>
<dbReference type="GO" id="GO:0007140">
    <property type="term" value="P:male meiotic nuclear division"/>
    <property type="evidence" value="ECO:0000318"/>
    <property type="project" value="GO_Central"/>
</dbReference>
<evidence type="ECO:0000256" key="7">
    <source>
        <dbReference type="ARBA" id="ARBA00022640"/>
    </source>
</evidence>
<dbReference type="EMBL" id="CM000882">
    <property type="protein sequence ID" value="PNT68562.1"/>
    <property type="molecule type" value="Genomic_DNA"/>
</dbReference>
<dbReference type="GO" id="GO:0000212">
    <property type="term" value="P:meiotic spindle organization"/>
    <property type="evidence" value="ECO:0000318"/>
    <property type="project" value="GO_Central"/>
</dbReference>
<evidence type="ECO:0000256" key="10">
    <source>
        <dbReference type="ARBA" id="ARBA00022836"/>
    </source>
</evidence>
<keyword evidence="19" id="KW-0804">Transcription</keyword>
<dbReference type="EnsemblPlants" id="PNT68561">
    <property type="protein sequence ID" value="PNT68561"/>
    <property type="gene ID" value="BRADI_3g42627v3"/>
</dbReference>
<keyword evidence="16" id="KW-0793">Thylakoid</keyword>
<evidence type="ECO:0000256" key="15">
    <source>
        <dbReference type="ARBA" id="ARBA00023015"/>
    </source>
</evidence>
<evidence type="ECO:0000256" key="8">
    <source>
        <dbReference type="ARBA" id="ARBA00022692"/>
    </source>
</evidence>
<evidence type="ECO:0000256" key="21">
    <source>
        <dbReference type="ARBA" id="ARBA00023276"/>
    </source>
</evidence>
<keyword evidence="15" id="KW-0805">Transcription regulation</keyword>
<dbReference type="ExpressionAtlas" id="A0A2K2D2Q6">
    <property type="expression patterns" value="baseline and differential"/>
</dbReference>
<evidence type="ECO:0000256" key="12">
    <source>
        <dbReference type="ARBA" id="ARBA00022946"/>
    </source>
</evidence>
<keyword evidence="7" id="KW-0934">Plastid</keyword>
<accession>A0A2K2D2Q6</accession>
<evidence type="ECO:0000256" key="14">
    <source>
        <dbReference type="ARBA" id="ARBA00022991"/>
    </source>
</evidence>
<dbReference type="GO" id="GO:0003677">
    <property type="term" value="F:DNA binding"/>
    <property type="evidence" value="ECO:0007669"/>
    <property type="project" value="UniProtKB-KW"/>
</dbReference>
<name>A0A2K2D2Q6_BRADI</name>
<keyword evidence="18" id="KW-0472">Membrane</keyword>
<evidence type="ECO:0000313" key="25">
    <source>
        <dbReference type="EnsemblPlants" id="PNT68561"/>
    </source>
</evidence>
<comment type="similarity">
    <text evidence="3">Belongs to the light-harvesting chlorophyll a/b-binding (LHC) protein family.</text>
</comment>
<feature type="compositionally biased region" description="Low complexity" evidence="22">
    <location>
        <begin position="310"/>
        <end position="325"/>
    </location>
</feature>
<dbReference type="Gene3D" id="3.30.730.10">
    <property type="entry name" value="AP2/ERF domain"/>
    <property type="match status" value="1"/>
</dbReference>
<feature type="domain" description="AP2/ERF" evidence="23">
    <location>
        <begin position="334"/>
        <end position="396"/>
    </location>
</feature>
<dbReference type="GO" id="GO:0003700">
    <property type="term" value="F:DNA-binding transcription factor activity"/>
    <property type="evidence" value="ECO:0007669"/>
    <property type="project" value="InterPro"/>
</dbReference>
<evidence type="ECO:0000256" key="16">
    <source>
        <dbReference type="ARBA" id="ARBA00023078"/>
    </source>
</evidence>
<dbReference type="Gramene" id="PNT68561">
    <property type="protein sequence ID" value="PNT68561"/>
    <property type="gene ID" value="BRADI_3g42627v3"/>
</dbReference>
<dbReference type="GO" id="GO:0042138">
    <property type="term" value="P:meiotic DNA double-strand break formation"/>
    <property type="evidence" value="ECO:0000318"/>
    <property type="project" value="GO_Central"/>
</dbReference>
<comment type="subcellular location">
    <subcellularLocation>
        <location evidence="1">Nucleus</location>
    </subcellularLocation>
    <subcellularLocation>
        <location evidence="2">Plastid</location>
        <location evidence="2">Chloroplast thylakoid membrane</location>
        <topology evidence="2">Multi-pass membrane protein</topology>
    </subcellularLocation>
</comment>
<dbReference type="Gramene" id="PNT68562">
    <property type="protein sequence ID" value="PNT68562"/>
    <property type="gene ID" value="BRADI_3g42627v3"/>
</dbReference>
<dbReference type="GO" id="GO:0015979">
    <property type="term" value="P:photosynthesis"/>
    <property type="evidence" value="ECO:0007669"/>
    <property type="project" value="UniProtKB-KW"/>
</dbReference>
<evidence type="ECO:0000313" key="24">
    <source>
        <dbReference type="EMBL" id="PNT68562.1"/>
    </source>
</evidence>